<evidence type="ECO:0000256" key="10">
    <source>
        <dbReference type="SAM" id="MobiDB-lite"/>
    </source>
</evidence>
<comment type="subcellular location">
    <subcellularLocation>
        <location evidence="2">Cell membrane</location>
        <topology evidence="2">Multi-pass membrane protein</topology>
    </subcellularLocation>
</comment>
<dbReference type="GO" id="GO:1902201">
    <property type="term" value="P:negative regulation of bacterial-type flagellum-dependent cell motility"/>
    <property type="evidence" value="ECO:0007669"/>
    <property type="project" value="TreeGrafter"/>
</dbReference>
<keyword evidence="4" id="KW-1003">Cell membrane</keyword>
<dbReference type="SUPFAM" id="SSF55073">
    <property type="entry name" value="Nucleotide cyclase"/>
    <property type="match status" value="1"/>
</dbReference>
<comment type="cofactor">
    <cofactor evidence="1">
        <name>Mg(2+)</name>
        <dbReference type="ChEBI" id="CHEBI:18420"/>
    </cofactor>
</comment>
<keyword evidence="6 11" id="KW-1133">Transmembrane helix</keyword>
<dbReference type="InterPro" id="IPR000160">
    <property type="entry name" value="GGDEF_dom"/>
</dbReference>
<dbReference type="SMART" id="SM00267">
    <property type="entry name" value="GGDEF"/>
    <property type="match status" value="1"/>
</dbReference>
<dbReference type="CDD" id="cd01949">
    <property type="entry name" value="GGDEF"/>
    <property type="match status" value="1"/>
</dbReference>
<keyword evidence="9" id="KW-0175">Coiled coil</keyword>
<evidence type="ECO:0000259" key="12">
    <source>
        <dbReference type="PROSITE" id="PS50887"/>
    </source>
</evidence>
<keyword evidence="14" id="KW-1185">Reference proteome</keyword>
<evidence type="ECO:0000256" key="1">
    <source>
        <dbReference type="ARBA" id="ARBA00001946"/>
    </source>
</evidence>
<dbReference type="PANTHER" id="PTHR45138">
    <property type="entry name" value="REGULATORY COMPONENTS OF SENSORY TRANSDUCTION SYSTEM"/>
    <property type="match status" value="1"/>
</dbReference>
<dbReference type="Pfam" id="PF05231">
    <property type="entry name" value="MASE1"/>
    <property type="match status" value="1"/>
</dbReference>
<dbReference type="STRING" id="1123397.SAMN05660831_00927"/>
<dbReference type="AlphaFoldDB" id="A0A1I1Q7G1"/>
<dbReference type="Gene3D" id="3.30.70.270">
    <property type="match status" value="1"/>
</dbReference>
<dbReference type="GO" id="GO:0005886">
    <property type="term" value="C:plasma membrane"/>
    <property type="evidence" value="ECO:0007669"/>
    <property type="project" value="UniProtKB-SubCell"/>
</dbReference>
<sequence length="524" mass="56913">MSRPLEPTTSAFPDWLTGPLIGIVVAAGYFVGAWLGVTQTISPEGKAIIWPPNAVALAALLLLPRHRWPWVIPAVLLAEIAADLPAFPLWSAVAFGLINLFEVFLAATLIRWLSGPRFDFDSLSRGACFLLFGPLLAATLAAFLGAGVYLALGKEASAYFAYWQMWWFGDALGLLILTPLLVVAVRQFDELRTRWNRARAAEAIAVAALVITLGFLVHSVGSGTRISQPLSQILLLPPVFWAAARFGVPGAASAVALAATVSIGFMVHWDSLPPGLAPETAILALQEFLAVAAIVGVGLGLMLGDLRASREGLRAAHDELERKNRELEERVAERTQALRDANQRLEAIASTDALTGIANRWHFLEVAQREVHRRHEADSGSGLALLMLDLDHFKQVNDTYGHPAGDHVLHTLALTIRDNIRPLDLCGRFGGEEFLILLPEADGETTRAVAERLREAVAATRFEYQGQQLEVTVSVGLAVWDGQEDVDELIQRADTALYRAKHRGRNRVEGDIPETSPGDPKASA</sequence>
<dbReference type="FunFam" id="3.30.70.270:FF:000001">
    <property type="entry name" value="Diguanylate cyclase domain protein"/>
    <property type="match status" value="1"/>
</dbReference>
<evidence type="ECO:0000256" key="7">
    <source>
        <dbReference type="ARBA" id="ARBA00023136"/>
    </source>
</evidence>
<feature type="transmembrane region" description="Helical" evidence="11">
    <location>
        <begin position="93"/>
        <end position="114"/>
    </location>
</feature>
<evidence type="ECO:0000256" key="2">
    <source>
        <dbReference type="ARBA" id="ARBA00004651"/>
    </source>
</evidence>
<dbReference type="EMBL" id="FOMJ01000002">
    <property type="protein sequence ID" value="SFD15798.1"/>
    <property type="molecule type" value="Genomic_DNA"/>
</dbReference>
<evidence type="ECO:0000256" key="3">
    <source>
        <dbReference type="ARBA" id="ARBA00012528"/>
    </source>
</evidence>
<evidence type="ECO:0000256" key="11">
    <source>
        <dbReference type="SAM" id="Phobius"/>
    </source>
</evidence>
<evidence type="ECO:0000313" key="14">
    <source>
        <dbReference type="Proteomes" id="UP000198611"/>
    </source>
</evidence>
<evidence type="ECO:0000256" key="4">
    <source>
        <dbReference type="ARBA" id="ARBA00022475"/>
    </source>
</evidence>
<comment type="catalytic activity">
    <reaction evidence="8">
        <text>2 GTP = 3',3'-c-di-GMP + 2 diphosphate</text>
        <dbReference type="Rhea" id="RHEA:24898"/>
        <dbReference type="ChEBI" id="CHEBI:33019"/>
        <dbReference type="ChEBI" id="CHEBI:37565"/>
        <dbReference type="ChEBI" id="CHEBI:58805"/>
        <dbReference type="EC" id="2.7.7.65"/>
    </reaction>
</comment>
<dbReference type="PROSITE" id="PS50887">
    <property type="entry name" value="GGDEF"/>
    <property type="match status" value="1"/>
</dbReference>
<dbReference type="NCBIfam" id="TIGR00254">
    <property type="entry name" value="GGDEF"/>
    <property type="match status" value="1"/>
</dbReference>
<feature type="transmembrane region" description="Helical" evidence="11">
    <location>
        <begin position="200"/>
        <end position="220"/>
    </location>
</feature>
<dbReference type="GO" id="GO:0052621">
    <property type="term" value="F:diguanylate cyclase activity"/>
    <property type="evidence" value="ECO:0007669"/>
    <property type="project" value="UniProtKB-EC"/>
</dbReference>
<dbReference type="InterPro" id="IPR043128">
    <property type="entry name" value="Rev_trsase/Diguanyl_cyclase"/>
</dbReference>
<dbReference type="PANTHER" id="PTHR45138:SF9">
    <property type="entry name" value="DIGUANYLATE CYCLASE DGCM-RELATED"/>
    <property type="match status" value="1"/>
</dbReference>
<feature type="transmembrane region" description="Helical" evidence="11">
    <location>
        <begin position="251"/>
        <end position="269"/>
    </location>
</feature>
<keyword evidence="5 11" id="KW-0812">Transmembrane</keyword>
<feature type="region of interest" description="Disordered" evidence="10">
    <location>
        <begin position="505"/>
        <end position="524"/>
    </location>
</feature>
<reference evidence="13 14" key="1">
    <citation type="submission" date="2016-10" db="EMBL/GenBank/DDBJ databases">
        <authorList>
            <person name="de Groot N.N."/>
        </authorList>
    </citation>
    <scope>NUCLEOTIDE SEQUENCE [LARGE SCALE GENOMIC DNA]</scope>
    <source>
        <strain evidence="13 14">HL3</strain>
    </source>
</reference>
<accession>A0A1I1Q7G1</accession>
<evidence type="ECO:0000256" key="8">
    <source>
        <dbReference type="ARBA" id="ARBA00034247"/>
    </source>
</evidence>
<feature type="transmembrane region" description="Helical" evidence="11">
    <location>
        <begin position="12"/>
        <end position="35"/>
    </location>
</feature>
<feature type="domain" description="GGDEF" evidence="12">
    <location>
        <begin position="381"/>
        <end position="513"/>
    </location>
</feature>
<dbReference type="Proteomes" id="UP000198611">
    <property type="component" value="Unassembled WGS sequence"/>
</dbReference>
<organism evidence="13 14">
    <name type="scientific">Thiohalospira halophila DSM 15071</name>
    <dbReference type="NCBI Taxonomy" id="1123397"/>
    <lineage>
        <taxon>Bacteria</taxon>
        <taxon>Pseudomonadati</taxon>
        <taxon>Pseudomonadota</taxon>
        <taxon>Gammaproteobacteria</taxon>
        <taxon>Thiohalospirales</taxon>
        <taxon>Thiohalospiraceae</taxon>
        <taxon>Thiohalospira</taxon>
    </lineage>
</organism>
<dbReference type="GO" id="GO:0043709">
    <property type="term" value="P:cell adhesion involved in single-species biofilm formation"/>
    <property type="evidence" value="ECO:0007669"/>
    <property type="project" value="TreeGrafter"/>
</dbReference>
<feature type="transmembrane region" description="Helical" evidence="11">
    <location>
        <begin position="164"/>
        <end position="188"/>
    </location>
</feature>
<feature type="transmembrane region" description="Helical" evidence="11">
    <location>
        <begin position="47"/>
        <end position="63"/>
    </location>
</feature>
<dbReference type="Pfam" id="PF00990">
    <property type="entry name" value="GGDEF"/>
    <property type="match status" value="1"/>
</dbReference>
<gene>
    <name evidence="13" type="ORF">SAMN05660831_00927</name>
</gene>
<evidence type="ECO:0000256" key="9">
    <source>
        <dbReference type="SAM" id="Coils"/>
    </source>
</evidence>
<evidence type="ECO:0000256" key="5">
    <source>
        <dbReference type="ARBA" id="ARBA00022692"/>
    </source>
</evidence>
<dbReference type="EC" id="2.7.7.65" evidence="3"/>
<dbReference type="InterPro" id="IPR029787">
    <property type="entry name" value="Nucleotide_cyclase"/>
</dbReference>
<name>A0A1I1Q7G1_9GAMM</name>
<keyword evidence="7 11" id="KW-0472">Membrane</keyword>
<dbReference type="RefSeq" id="WP_240308021.1">
    <property type="nucleotide sequence ID" value="NZ_FOMJ01000002.1"/>
</dbReference>
<dbReference type="InterPro" id="IPR007895">
    <property type="entry name" value="MASE1"/>
</dbReference>
<protein>
    <recommendedName>
        <fullName evidence="3">diguanylate cyclase</fullName>
        <ecNumber evidence="3">2.7.7.65</ecNumber>
    </recommendedName>
</protein>
<feature type="transmembrane region" description="Helical" evidence="11">
    <location>
        <begin position="281"/>
        <end position="304"/>
    </location>
</feature>
<evidence type="ECO:0000256" key="6">
    <source>
        <dbReference type="ARBA" id="ARBA00022989"/>
    </source>
</evidence>
<evidence type="ECO:0000313" key="13">
    <source>
        <dbReference type="EMBL" id="SFD15798.1"/>
    </source>
</evidence>
<dbReference type="CDD" id="cd14686">
    <property type="entry name" value="bZIP"/>
    <property type="match status" value="1"/>
</dbReference>
<proteinExistence type="predicted"/>
<feature type="coiled-coil region" evidence="9">
    <location>
        <begin position="303"/>
        <end position="344"/>
    </location>
</feature>
<dbReference type="InterPro" id="IPR050469">
    <property type="entry name" value="Diguanylate_Cyclase"/>
</dbReference>
<feature type="transmembrane region" description="Helical" evidence="11">
    <location>
        <begin position="126"/>
        <end position="152"/>
    </location>
</feature>